<organism evidence="2 3">
    <name type="scientific">Ambispora gerdemannii</name>
    <dbReference type="NCBI Taxonomy" id="144530"/>
    <lineage>
        <taxon>Eukaryota</taxon>
        <taxon>Fungi</taxon>
        <taxon>Fungi incertae sedis</taxon>
        <taxon>Mucoromycota</taxon>
        <taxon>Glomeromycotina</taxon>
        <taxon>Glomeromycetes</taxon>
        <taxon>Archaeosporales</taxon>
        <taxon>Ambisporaceae</taxon>
        <taxon>Ambispora</taxon>
    </lineage>
</organism>
<dbReference type="AlphaFoldDB" id="A0A9N9BY66"/>
<feature type="coiled-coil region" evidence="1">
    <location>
        <begin position="7"/>
        <end position="34"/>
    </location>
</feature>
<keyword evidence="1" id="KW-0175">Coiled coil</keyword>
<dbReference type="Proteomes" id="UP000789831">
    <property type="component" value="Unassembled WGS sequence"/>
</dbReference>
<reference evidence="2" key="1">
    <citation type="submission" date="2021-06" db="EMBL/GenBank/DDBJ databases">
        <authorList>
            <person name="Kallberg Y."/>
            <person name="Tangrot J."/>
            <person name="Rosling A."/>
        </authorList>
    </citation>
    <scope>NUCLEOTIDE SEQUENCE</scope>
    <source>
        <strain evidence="2">MT106</strain>
    </source>
</reference>
<keyword evidence="3" id="KW-1185">Reference proteome</keyword>
<accession>A0A9N9BY66</accession>
<name>A0A9N9BY66_9GLOM</name>
<evidence type="ECO:0000313" key="2">
    <source>
        <dbReference type="EMBL" id="CAG8583935.1"/>
    </source>
</evidence>
<sequence length="70" mass="8254">NNQAQLAQRLIALEQNANNQLTNLNKQFNSLRLTHTKEQKRIELHSNVSDFDKSRQFDRPQLENADQESY</sequence>
<protein>
    <submittedName>
        <fullName evidence="2">3309_t:CDS:1</fullName>
    </submittedName>
</protein>
<gene>
    <name evidence="2" type="ORF">AGERDE_LOCUS8265</name>
</gene>
<proteinExistence type="predicted"/>
<feature type="non-terminal residue" evidence="2">
    <location>
        <position position="1"/>
    </location>
</feature>
<evidence type="ECO:0000313" key="3">
    <source>
        <dbReference type="Proteomes" id="UP000789831"/>
    </source>
</evidence>
<dbReference type="EMBL" id="CAJVPL010001705">
    <property type="protein sequence ID" value="CAG8583935.1"/>
    <property type="molecule type" value="Genomic_DNA"/>
</dbReference>
<evidence type="ECO:0000256" key="1">
    <source>
        <dbReference type="SAM" id="Coils"/>
    </source>
</evidence>
<comment type="caution">
    <text evidence="2">The sequence shown here is derived from an EMBL/GenBank/DDBJ whole genome shotgun (WGS) entry which is preliminary data.</text>
</comment>
<dbReference type="OrthoDB" id="2429327at2759"/>